<protein>
    <recommendedName>
        <fullName evidence="4">DUF3570 domain-containing protein</fullName>
    </recommendedName>
</protein>
<accession>A0A7Y2ECR4</accession>
<organism evidence="2 3">
    <name type="scientific">Eiseniibacteriota bacterium</name>
    <dbReference type="NCBI Taxonomy" id="2212470"/>
    <lineage>
        <taxon>Bacteria</taxon>
        <taxon>Candidatus Eiseniibacteriota</taxon>
    </lineage>
</organism>
<sequence length="180" mass="19396">MKKQLKTQSLLGFAVVMALVACLVAPVSASTPGSTDADLYQDLIVEELNPEPSRGLLSSGLLSSDRFSMSHSLSYGFTSGSFGNTNGGLWTTSLGYQLAKPLSVSVDVGMSINPAAAEMFSTDNIFLKGFNLDYQPSKNFQMRLSYMNLPAHANPYAYGYRNNYLPGQNPSWHPGSPGQP</sequence>
<reference evidence="2 3" key="1">
    <citation type="submission" date="2020-03" db="EMBL/GenBank/DDBJ databases">
        <title>Metabolic flexibility allows generalist bacteria to become dominant in a frequently disturbed ecosystem.</title>
        <authorList>
            <person name="Chen Y.-J."/>
            <person name="Leung P.M."/>
            <person name="Bay S.K."/>
            <person name="Hugenholtz P."/>
            <person name="Kessler A.J."/>
            <person name="Shelley G."/>
            <person name="Waite D.W."/>
            <person name="Cook P.L."/>
            <person name="Greening C."/>
        </authorList>
    </citation>
    <scope>NUCLEOTIDE SEQUENCE [LARGE SCALE GENOMIC DNA]</scope>
    <source>
        <strain evidence="2">SS_bin_28</strain>
    </source>
</reference>
<gene>
    <name evidence="2" type="ORF">HKN21_02875</name>
</gene>
<evidence type="ECO:0000313" key="3">
    <source>
        <dbReference type="Proteomes" id="UP000547674"/>
    </source>
</evidence>
<dbReference type="EMBL" id="JABDJR010000107">
    <property type="protein sequence ID" value="NNF05683.1"/>
    <property type="molecule type" value="Genomic_DNA"/>
</dbReference>
<keyword evidence="1" id="KW-0732">Signal</keyword>
<dbReference type="AlphaFoldDB" id="A0A7Y2ECR4"/>
<feature type="signal peptide" evidence="1">
    <location>
        <begin position="1"/>
        <end position="29"/>
    </location>
</feature>
<comment type="caution">
    <text evidence="2">The sequence shown here is derived from an EMBL/GenBank/DDBJ whole genome shotgun (WGS) entry which is preliminary data.</text>
</comment>
<name>A0A7Y2ECR4_UNCEI</name>
<evidence type="ECO:0000256" key="1">
    <source>
        <dbReference type="SAM" id="SignalP"/>
    </source>
</evidence>
<evidence type="ECO:0000313" key="2">
    <source>
        <dbReference type="EMBL" id="NNF05683.1"/>
    </source>
</evidence>
<evidence type="ECO:0008006" key="4">
    <source>
        <dbReference type="Google" id="ProtNLM"/>
    </source>
</evidence>
<feature type="chain" id="PRO_5030544376" description="DUF3570 domain-containing protein" evidence="1">
    <location>
        <begin position="30"/>
        <end position="180"/>
    </location>
</feature>
<dbReference type="PROSITE" id="PS51257">
    <property type="entry name" value="PROKAR_LIPOPROTEIN"/>
    <property type="match status" value="1"/>
</dbReference>
<proteinExistence type="predicted"/>
<dbReference type="Proteomes" id="UP000547674">
    <property type="component" value="Unassembled WGS sequence"/>
</dbReference>